<reference evidence="2" key="1">
    <citation type="journal article" date="2023" name="bioRxiv">
        <title>Scaffold-level genome assemblies of two parasitoid biocontrol wasps reveal the parthenogenesis mechanism and an associated novel virus.</title>
        <authorList>
            <person name="Inwood S."/>
            <person name="Skelly J."/>
            <person name="Guhlin J."/>
            <person name="Harrop T."/>
            <person name="Goldson S."/>
            <person name="Dearden P."/>
        </authorList>
    </citation>
    <scope>NUCLEOTIDE SEQUENCE</scope>
    <source>
        <strain evidence="2">Lincoln</strain>
        <tissue evidence="2">Whole body</tissue>
    </source>
</reference>
<comment type="caution">
    <text evidence="2">The sequence shown here is derived from an EMBL/GenBank/DDBJ whole genome shotgun (WGS) entry which is preliminary data.</text>
</comment>
<evidence type="ECO:0000256" key="1">
    <source>
        <dbReference type="SAM" id="SignalP"/>
    </source>
</evidence>
<protein>
    <submittedName>
        <fullName evidence="2">Uncharacterized protein</fullName>
    </submittedName>
</protein>
<proteinExistence type="predicted"/>
<evidence type="ECO:0000313" key="3">
    <source>
        <dbReference type="Proteomes" id="UP001168972"/>
    </source>
</evidence>
<accession>A0AA39FS13</accession>
<keyword evidence="3" id="KW-1185">Reference proteome</keyword>
<sequence>MFWVHCGLFVLVIAVPGFISSADSTSKRGKVWRGDSEVTWRNEPQQQQQKHHQSNYKLISPLTTCATTTTTTTTATTITTGGIVEATLNSHLSPPIAAPVTTPDHRTAATLQARQGISPGNLLNFQNKFCLKIHIRKILGQIVSQNLPS</sequence>
<organism evidence="2 3">
    <name type="scientific">Microctonus hyperodae</name>
    <name type="common">Parasitoid wasp</name>
    <dbReference type="NCBI Taxonomy" id="165561"/>
    <lineage>
        <taxon>Eukaryota</taxon>
        <taxon>Metazoa</taxon>
        <taxon>Ecdysozoa</taxon>
        <taxon>Arthropoda</taxon>
        <taxon>Hexapoda</taxon>
        <taxon>Insecta</taxon>
        <taxon>Pterygota</taxon>
        <taxon>Neoptera</taxon>
        <taxon>Endopterygota</taxon>
        <taxon>Hymenoptera</taxon>
        <taxon>Apocrita</taxon>
        <taxon>Ichneumonoidea</taxon>
        <taxon>Braconidae</taxon>
        <taxon>Euphorinae</taxon>
        <taxon>Microctonus</taxon>
    </lineage>
</organism>
<feature type="chain" id="PRO_5041303222" evidence="1">
    <location>
        <begin position="22"/>
        <end position="149"/>
    </location>
</feature>
<keyword evidence="1" id="KW-0732">Signal</keyword>
<dbReference type="AlphaFoldDB" id="A0AA39FS13"/>
<dbReference type="Proteomes" id="UP001168972">
    <property type="component" value="Unassembled WGS sequence"/>
</dbReference>
<gene>
    <name evidence="2" type="ORF">PV327_010341</name>
</gene>
<reference evidence="2" key="2">
    <citation type="submission" date="2023-03" db="EMBL/GenBank/DDBJ databases">
        <authorList>
            <person name="Inwood S.N."/>
            <person name="Skelly J.G."/>
            <person name="Guhlin J."/>
            <person name="Harrop T.W.R."/>
            <person name="Goldson S.G."/>
            <person name="Dearden P.K."/>
        </authorList>
    </citation>
    <scope>NUCLEOTIDE SEQUENCE</scope>
    <source>
        <strain evidence="2">Lincoln</strain>
        <tissue evidence="2">Whole body</tissue>
    </source>
</reference>
<feature type="signal peptide" evidence="1">
    <location>
        <begin position="1"/>
        <end position="21"/>
    </location>
</feature>
<name>A0AA39FS13_MICHY</name>
<dbReference type="EMBL" id="JAQQBR010000006">
    <property type="protein sequence ID" value="KAK0174583.1"/>
    <property type="molecule type" value="Genomic_DNA"/>
</dbReference>
<evidence type="ECO:0000313" key="2">
    <source>
        <dbReference type="EMBL" id="KAK0174583.1"/>
    </source>
</evidence>